<comment type="caution">
    <text evidence="1">The sequence shown here is derived from an EMBL/GenBank/DDBJ whole genome shotgun (WGS) entry which is preliminary data.</text>
</comment>
<evidence type="ECO:0000313" key="2">
    <source>
        <dbReference type="Proteomes" id="UP000037854"/>
    </source>
</evidence>
<reference evidence="1 2" key="1">
    <citation type="submission" date="2015-07" db="EMBL/GenBank/DDBJ databases">
        <title>High-quality draft genome sequence of Oceanobacillus caeni HM6, a bacillus isolated from a human feces.</title>
        <authorList>
            <person name="Kumar J."/>
            <person name="Verma M.K."/>
            <person name="Pandey R."/>
            <person name="Bhambi M."/>
            <person name="Chauhan N."/>
        </authorList>
    </citation>
    <scope>NUCLEOTIDE SEQUENCE [LARGE SCALE GENOMIC DNA]</scope>
    <source>
        <strain evidence="1 2">HM6</strain>
    </source>
</reference>
<name>A0ABR5MK13_9BACI</name>
<sequence length="159" mass="18548">MVNKKDLTGKKFGRLTVLEELSERSNKRIVWKCKCACGNTVNVKGIYLTTGQTTSCGCAKRKLEQKHLREAYNKKRIDGVAKQLFKGQEPRKDSSTGYRGVSKYYTRKSKELRYRAWITVKGKRYYKSGFLTPEDAYYNGRLVLEKEHLPERGFYKNEK</sequence>
<gene>
    <name evidence="1" type="ORF">AFL42_07050</name>
</gene>
<dbReference type="RefSeq" id="WP_060668198.1">
    <property type="nucleotide sequence ID" value="NZ_LGTK01000018.1"/>
</dbReference>
<organism evidence="1 2">
    <name type="scientific">Oceanobacillus caeni</name>
    <dbReference type="NCBI Taxonomy" id="405946"/>
    <lineage>
        <taxon>Bacteria</taxon>
        <taxon>Bacillati</taxon>
        <taxon>Bacillota</taxon>
        <taxon>Bacilli</taxon>
        <taxon>Bacillales</taxon>
        <taxon>Bacillaceae</taxon>
        <taxon>Oceanobacillus</taxon>
    </lineage>
</organism>
<keyword evidence="2" id="KW-1185">Reference proteome</keyword>
<evidence type="ECO:0008006" key="3">
    <source>
        <dbReference type="Google" id="ProtNLM"/>
    </source>
</evidence>
<dbReference type="Proteomes" id="UP000037854">
    <property type="component" value="Unassembled WGS sequence"/>
</dbReference>
<evidence type="ECO:0000313" key="1">
    <source>
        <dbReference type="EMBL" id="KPH76059.1"/>
    </source>
</evidence>
<protein>
    <recommendedName>
        <fullName evidence="3">AP2/ERF domain-containing protein</fullName>
    </recommendedName>
</protein>
<accession>A0ABR5MK13</accession>
<proteinExistence type="predicted"/>
<dbReference type="EMBL" id="LGTK01000018">
    <property type="protein sequence ID" value="KPH76059.1"/>
    <property type="molecule type" value="Genomic_DNA"/>
</dbReference>